<name>A0A097SQ47_9NOCA</name>
<reference evidence="9" key="1">
    <citation type="submission" date="2014-03" db="EMBL/GenBank/DDBJ databases">
        <authorList>
            <person name="Zhang G."/>
            <person name="Zhu L."/>
            <person name="Fang P."/>
        </authorList>
    </citation>
    <scope>NUCLEOTIDE SEQUENCE</scope>
    <source>
        <strain evidence="9">NS1</strain>
        <plasmid evidence="9">pNSL1</plasmid>
    </source>
</reference>
<evidence type="ECO:0000256" key="3">
    <source>
        <dbReference type="ARBA" id="ARBA00022475"/>
    </source>
</evidence>
<gene>
    <name evidence="9" type="ORF">LRS1606.211</name>
</gene>
<dbReference type="Pfam" id="PF19300">
    <property type="entry name" value="BPD_transp_1_N"/>
    <property type="match status" value="1"/>
</dbReference>
<proteinExistence type="inferred from homology"/>
<evidence type="ECO:0000256" key="5">
    <source>
        <dbReference type="ARBA" id="ARBA00022989"/>
    </source>
</evidence>
<comment type="subcellular location">
    <subcellularLocation>
        <location evidence="1 7">Cell membrane</location>
        <topology evidence="1 7">Multi-pass membrane protein</topology>
    </subcellularLocation>
</comment>
<evidence type="ECO:0000256" key="4">
    <source>
        <dbReference type="ARBA" id="ARBA00022692"/>
    </source>
</evidence>
<dbReference type="InterPro" id="IPR035906">
    <property type="entry name" value="MetI-like_sf"/>
</dbReference>
<feature type="domain" description="ABC transmembrane type-1" evidence="8">
    <location>
        <begin position="97"/>
        <end position="303"/>
    </location>
</feature>
<dbReference type="PANTHER" id="PTHR43163">
    <property type="entry name" value="DIPEPTIDE TRANSPORT SYSTEM PERMEASE PROTEIN DPPB-RELATED"/>
    <property type="match status" value="1"/>
</dbReference>
<accession>A0A097SQ47</accession>
<keyword evidence="6 7" id="KW-0472">Membrane</keyword>
<dbReference type="CDD" id="cd06261">
    <property type="entry name" value="TM_PBP2"/>
    <property type="match status" value="1"/>
</dbReference>
<keyword evidence="2 7" id="KW-0813">Transport</keyword>
<dbReference type="GO" id="GO:0005886">
    <property type="term" value="C:plasma membrane"/>
    <property type="evidence" value="ECO:0007669"/>
    <property type="project" value="UniProtKB-SubCell"/>
</dbReference>
<geneLocation type="plasmid" evidence="9">
    <name>pNSL1</name>
</geneLocation>
<evidence type="ECO:0000256" key="2">
    <source>
        <dbReference type="ARBA" id="ARBA00022448"/>
    </source>
</evidence>
<comment type="similarity">
    <text evidence="7">Belongs to the binding-protein-dependent transport system permease family.</text>
</comment>
<dbReference type="SUPFAM" id="SSF161098">
    <property type="entry name" value="MetI-like"/>
    <property type="match status" value="1"/>
</dbReference>
<keyword evidence="3" id="KW-1003">Cell membrane</keyword>
<dbReference type="EMBL" id="KJ605395">
    <property type="protein sequence ID" value="AIU93645.1"/>
    <property type="molecule type" value="Genomic_DNA"/>
</dbReference>
<evidence type="ECO:0000313" key="9">
    <source>
        <dbReference type="EMBL" id="AIU93645.1"/>
    </source>
</evidence>
<feature type="transmembrane region" description="Helical" evidence="7">
    <location>
        <begin position="184"/>
        <end position="203"/>
    </location>
</feature>
<dbReference type="Gene3D" id="1.10.3720.10">
    <property type="entry name" value="MetI-like"/>
    <property type="match status" value="1"/>
</dbReference>
<evidence type="ECO:0000259" key="8">
    <source>
        <dbReference type="PROSITE" id="PS50928"/>
    </source>
</evidence>
<dbReference type="InterPro" id="IPR000515">
    <property type="entry name" value="MetI-like"/>
</dbReference>
<evidence type="ECO:0000256" key="1">
    <source>
        <dbReference type="ARBA" id="ARBA00004651"/>
    </source>
</evidence>
<dbReference type="GO" id="GO:0055085">
    <property type="term" value="P:transmembrane transport"/>
    <property type="evidence" value="ECO:0007669"/>
    <property type="project" value="InterPro"/>
</dbReference>
<keyword evidence="5 7" id="KW-1133">Transmembrane helix</keyword>
<keyword evidence="9" id="KW-0614">Plasmid</keyword>
<dbReference type="AlphaFoldDB" id="A0A097SQ47"/>
<feature type="transmembrane region" description="Helical" evidence="7">
    <location>
        <begin position="242"/>
        <end position="264"/>
    </location>
</feature>
<feature type="transmembrane region" description="Helical" evidence="7">
    <location>
        <begin position="12"/>
        <end position="31"/>
    </location>
</feature>
<dbReference type="PANTHER" id="PTHR43163:SF6">
    <property type="entry name" value="DIPEPTIDE TRANSPORT SYSTEM PERMEASE PROTEIN DPPB-RELATED"/>
    <property type="match status" value="1"/>
</dbReference>
<keyword evidence="4 7" id="KW-0812">Transmembrane</keyword>
<evidence type="ECO:0000256" key="6">
    <source>
        <dbReference type="ARBA" id="ARBA00023136"/>
    </source>
</evidence>
<dbReference type="PROSITE" id="PS50928">
    <property type="entry name" value="ABC_TM1"/>
    <property type="match status" value="1"/>
</dbReference>
<protein>
    <recommendedName>
        <fullName evidence="8">ABC transmembrane type-1 domain-containing protein</fullName>
    </recommendedName>
</protein>
<feature type="transmembrane region" description="Helical" evidence="7">
    <location>
        <begin position="101"/>
        <end position="125"/>
    </location>
</feature>
<dbReference type="InterPro" id="IPR045621">
    <property type="entry name" value="BPD_transp_1_N"/>
</dbReference>
<sequence>MNHLRRIGIRAVNIVPILVIVSVLAFLLGALTPGDPVEAQFASRFTPEQLDEIRATYGLDRPLWEQYFVWVKNLFADGGGLSLTLGTPVFDILVPNFVNTLILTAAGVVVCLVFGTAIGFVAGIFHNTWIDRLVMLVVQIGSNLSVYWFGLVLISVFALQLEWLPVGGMESRGGGGFGDLLQHLVLPAVSAALISMLVLARFVRVGVIRERSSDWFRTFRSQGITPQTLYGRNVFRNILPSVVNITGLEIGTLITGVFFVEIVFNWPGIGTQLVNAVNGKDYPVIQGGIVLVALCYLVVNLVTDVVVDGLNPRMRGA</sequence>
<evidence type="ECO:0000256" key="7">
    <source>
        <dbReference type="RuleBase" id="RU363032"/>
    </source>
</evidence>
<feature type="transmembrane region" description="Helical" evidence="7">
    <location>
        <begin position="284"/>
        <end position="307"/>
    </location>
</feature>
<feature type="transmembrane region" description="Helical" evidence="7">
    <location>
        <begin position="146"/>
        <end position="164"/>
    </location>
</feature>
<organism evidence="9">
    <name type="scientific">Rhodococcus sp. NS1</name>
    <dbReference type="NCBI Taxonomy" id="402236"/>
    <lineage>
        <taxon>Bacteria</taxon>
        <taxon>Bacillati</taxon>
        <taxon>Actinomycetota</taxon>
        <taxon>Actinomycetes</taxon>
        <taxon>Mycobacteriales</taxon>
        <taxon>Nocardiaceae</taxon>
        <taxon>Rhodococcus</taxon>
    </lineage>
</organism>
<dbReference type="Pfam" id="PF00528">
    <property type="entry name" value="BPD_transp_1"/>
    <property type="match status" value="1"/>
</dbReference>